<organism evidence="2">
    <name type="scientific">Micrurus spixii</name>
    <name type="common">Amazon coral snake</name>
    <dbReference type="NCBI Taxonomy" id="129469"/>
    <lineage>
        <taxon>Eukaryota</taxon>
        <taxon>Metazoa</taxon>
        <taxon>Chordata</taxon>
        <taxon>Craniata</taxon>
        <taxon>Vertebrata</taxon>
        <taxon>Euteleostomi</taxon>
        <taxon>Lepidosauria</taxon>
        <taxon>Squamata</taxon>
        <taxon>Bifurcata</taxon>
        <taxon>Unidentata</taxon>
        <taxon>Episquamata</taxon>
        <taxon>Toxicofera</taxon>
        <taxon>Serpentes</taxon>
        <taxon>Colubroidea</taxon>
        <taxon>Elapidae</taxon>
        <taxon>Elapinae</taxon>
        <taxon>Micrurus</taxon>
    </lineage>
</organism>
<dbReference type="EMBL" id="IACM01037935">
    <property type="protein sequence ID" value="LAB23634.1"/>
    <property type="molecule type" value="Transcribed_RNA"/>
</dbReference>
<reference evidence="2" key="2">
    <citation type="submission" date="2017-11" db="EMBL/GenBank/DDBJ databases">
        <title>Coralsnake Venomics: Analyses of Venom Gland Transcriptomes and Proteomes of Six Brazilian Taxa.</title>
        <authorList>
            <person name="Aird S.D."/>
            <person name="Jorge da Silva N."/>
            <person name="Qiu L."/>
            <person name="Villar-Briones A."/>
            <person name="Aparecida-Saddi V."/>
            <person name="Campos-Telles M.P."/>
            <person name="Grau M."/>
            <person name="Mikheyev A.S."/>
        </authorList>
    </citation>
    <scope>NUCLEOTIDE SEQUENCE</scope>
    <source>
        <tissue evidence="2">Venom_gland</tissue>
    </source>
</reference>
<name>A0A2D4LRJ6_9SAUR</name>
<proteinExistence type="predicted"/>
<accession>A0A2D4LRJ6</accession>
<reference evidence="2" key="1">
    <citation type="submission" date="2017-07" db="EMBL/GenBank/DDBJ databases">
        <authorList>
            <person name="Mikheyev A."/>
            <person name="Grau M."/>
        </authorList>
    </citation>
    <scope>NUCLEOTIDE SEQUENCE</scope>
    <source>
        <tissue evidence="2">Venom_gland</tissue>
    </source>
</reference>
<protein>
    <submittedName>
        <fullName evidence="2">Uncharacterized protein</fullName>
    </submittedName>
</protein>
<dbReference type="AlphaFoldDB" id="A0A2D4LRJ6"/>
<evidence type="ECO:0000256" key="1">
    <source>
        <dbReference type="SAM" id="MobiDB-lite"/>
    </source>
</evidence>
<sequence length="153" mass="18041">MQTLFVELEQCGLRILESQKVPLVLNSLDETWDIVSALFEWKPEQELSLEALKTCLIPEEQKRHYRKNHKEEKFLRRGAKTSSGNFHSQAVCREQYRDKSLAVTRDQKSSRRHQTTVKQKAQQQKKCFNSLKDRLLAKELFARQKMFATKKTS</sequence>
<feature type="region of interest" description="Disordered" evidence="1">
    <location>
        <begin position="102"/>
        <end position="123"/>
    </location>
</feature>
<evidence type="ECO:0000313" key="2">
    <source>
        <dbReference type="EMBL" id="LAB23634.1"/>
    </source>
</evidence>